<gene>
    <name evidence="2" type="ORF">GCM10020369_66380</name>
</gene>
<keyword evidence="3" id="KW-1185">Reference proteome</keyword>
<dbReference type="InterPro" id="IPR029479">
    <property type="entry name" value="Nitroreductase"/>
</dbReference>
<dbReference type="Pfam" id="PF00881">
    <property type="entry name" value="Nitroreductase"/>
    <property type="match status" value="1"/>
</dbReference>
<dbReference type="PANTHER" id="PTHR23026">
    <property type="entry name" value="NADPH NITROREDUCTASE"/>
    <property type="match status" value="1"/>
</dbReference>
<dbReference type="NCBIfam" id="NF047509">
    <property type="entry name" value="Rv3131_FMN_oxido"/>
    <property type="match status" value="1"/>
</dbReference>
<dbReference type="InterPro" id="IPR050627">
    <property type="entry name" value="Nitroreductase/BluB"/>
</dbReference>
<dbReference type="SUPFAM" id="SSF55469">
    <property type="entry name" value="FMN-dependent nitroreductase-like"/>
    <property type="match status" value="2"/>
</dbReference>
<dbReference type="Gene3D" id="3.40.109.10">
    <property type="entry name" value="NADH Oxidase"/>
    <property type="match status" value="1"/>
</dbReference>
<feature type="domain" description="Nitroreductase" evidence="1">
    <location>
        <begin position="127"/>
        <end position="310"/>
    </location>
</feature>
<dbReference type="PANTHER" id="PTHR23026:SF123">
    <property type="entry name" value="NAD(P)H NITROREDUCTASE RV3131-RELATED"/>
    <property type="match status" value="1"/>
</dbReference>
<sequence>MTPSPAPPPRPERPLSAALDEAATAALRAPSVLNTQPWRWVVDEGSLDLRADPQRRLAALDPEGRMLTTSCGAALEYAVIALRVEGYLAQVELLPDASDPDLLATIYPAESRPAVAEDYRRYQTTLRRHTDRRPFGPDLVTEDQLDALARAASVHGVQVHVVETDQVPVLAAAAAFAATFELAGPAERAELEQWTHRPPGASDGLPVDVTVPGTPRPVPLRPFAEDAEGQLAAGPGDDSGARYLILWGDQDGRRAWLRAGQALSAVLLSAAELGLATSPMTDLVEVASTRLTVRRLLYWQGHPYVVLRVGVAAADLGVPGAHRRSHDEVVEVDETPPGATPA</sequence>
<dbReference type="EMBL" id="BAAAYN010000047">
    <property type="protein sequence ID" value="GAA3394978.1"/>
    <property type="molecule type" value="Genomic_DNA"/>
</dbReference>
<dbReference type="InterPro" id="IPR000415">
    <property type="entry name" value="Nitroreductase-like"/>
</dbReference>
<organism evidence="2 3">
    <name type="scientific">Cryptosporangium minutisporangium</name>
    <dbReference type="NCBI Taxonomy" id="113569"/>
    <lineage>
        <taxon>Bacteria</taxon>
        <taxon>Bacillati</taxon>
        <taxon>Actinomycetota</taxon>
        <taxon>Actinomycetes</taxon>
        <taxon>Cryptosporangiales</taxon>
        <taxon>Cryptosporangiaceae</taxon>
        <taxon>Cryptosporangium</taxon>
    </lineage>
</organism>
<evidence type="ECO:0000313" key="2">
    <source>
        <dbReference type="EMBL" id="GAA3394978.1"/>
    </source>
</evidence>
<reference evidence="3" key="1">
    <citation type="journal article" date="2019" name="Int. J. Syst. Evol. Microbiol.">
        <title>The Global Catalogue of Microorganisms (GCM) 10K type strain sequencing project: providing services to taxonomists for standard genome sequencing and annotation.</title>
        <authorList>
            <consortium name="The Broad Institute Genomics Platform"/>
            <consortium name="The Broad Institute Genome Sequencing Center for Infectious Disease"/>
            <person name="Wu L."/>
            <person name="Ma J."/>
        </authorList>
    </citation>
    <scope>NUCLEOTIDE SEQUENCE [LARGE SCALE GENOMIC DNA]</scope>
    <source>
        <strain evidence="3">JCM 9458</strain>
    </source>
</reference>
<accession>A0ABP6T8Q2</accession>
<dbReference type="RefSeq" id="WP_345732212.1">
    <property type="nucleotide sequence ID" value="NZ_BAAAYN010000047.1"/>
</dbReference>
<proteinExistence type="predicted"/>
<name>A0ABP6T8Q2_9ACTN</name>
<comment type="caution">
    <text evidence="2">The sequence shown here is derived from an EMBL/GenBank/DDBJ whole genome shotgun (WGS) entry which is preliminary data.</text>
</comment>
<dbReference type="Proteomes" id="UP001501676">
    <property type="component" value="Unassembled WGS sequence"/>
</dbReference>
<evidence type="ECO:0000259" key="1">
    <source>
        <dbReference type="Pfam" id="PF00881"/>
    </source>
</evidence>
<evidence type="ECO:0000313" key="3">
    <source>
        <dbReference type="Proteomes" id="UP001501676"/>
    </source>
</evidence>
<protein>
    <submittedName>
        <fullName evidence="2">NAD(P)H nitroreductase</fullName>
    </submittedName>
</protein>